<feature type="domain" description="Plasmid pRiA4b Orf3-like" evidence="1">
    <location>
        <begin position="1"/>
        <end position="162"/>
    </location>
</feature>
<dbReference type="Proteomes" id="UP000321901">
    <property type="component" value="Unassembled WGS sequence"/>
</dbReference>
<accession>A0A511Z5W7</accession>
<dbReference type="Gene3D" id="3.10.290.30">
    <property type="entry name" value="MM3350-like"/>
    <property type="match status" value="1"/>
</dbReference>
<dbReference type="InterPro" id="IPR024047">
    <property type="entry name" value="MM3350-like_sf"/>
</dbReference>
<organism evidence="2 3">
    <name type="scientific">Sporosarcina luteola</name>
    <dbReference type="NCBI Taxonomy" id="582850"/>
    <lineage>
        <taxon>Bacteria</taxon>
        <taxon>Bacillati</taxon>
        <taxon>Bacillota</taxon>
        <taxon>Bacilli</taxon>
        <taxon>Bacillales</taxon>
        <taxon>Caryophanaceae</taxon>
        <taxon>Sporosarcina</taxon>
    </lineage>
</organism>
<dbReference type="Pfam" id="PF07929">
    <property type="entry name" value="PRiA4_ORF3"/>
    <property type="match status" value="1"/>
</dbReference>
<proteinExistence type="predicted"/>
<dbReference type="InterPro" id="IPR012912">
    <property type="entry name" value="Plasmid_pRiA4b_Orf3-like"/>
</dbReference>
<name>A0A511Z5W7_9BACL</name>
<evidence type="ECO:0000313" key="2">
    <source>
        <dbReference type="EMBL" id="GEN82848.1"/>
    </source>
</evidence>
<dbReference type="SUPFAM" id="SSF159941">
    <property type="entry name" value="MM3350-like"/>
    <property type="match status" value="1"/>
</dbReference>
<evidence type="ECO:0000313" key="3">
    <source>
        <dbReference type="Proteomes" id="UP000321901"/>
    </source>
</evidence>
<dbReference type="AlphaFoldDB" id="A0A511Z5W7"/>
<gene>
    <name evidence="2" type="ORF">SLU01_11600</name>
</gene>
<keyword evidence="3" id="KW-1185">Reference proteome</keyword>
<dbReference type="PANTHER" id="PTHR41878">
    <property type="entry name" value="LEXA REPRESSOR-RELATED"/>
    <property type="match status" value="1"/>
</dbReference>
<dbReference type="EMBL" id="BJYL01000015">
    <property type="protein sequence ID" value="GEN82848.1"/>
    <property type="molecule type" value="Genomic_DNA"/>
</dbReference>
<protein>
    <recommendedName>
        <fullName evidence="1">Plasmid pRiA4b Orf3-like domain-containing protein</fullName>
    </recommendedName>
</protein>
<comment type="caution">
    <text evidence="2">The sequence shown here is derived from an EMBL/GenBank/DDBJ whole genome shotgun (WGS) entry which is preliminary data.</text>
</comment>
<evidence type="ECO:0000259" key="1">
    <source>
        <dbReference type="Pfam" id="PF07929"/>
    </source>
</evidence>
<sequence>MLQILFGWTNSHLHEFYVFDQTETVEPYSHFSPYHVTGDYNPVLNIVMNEDLMSDSEEVERVLEKDMLLSDIIPKYTVMKYIYDFGDFWQHEIIVEEIVNDETVESPICLDGEGDAPPEDCEGEPGFREFLAVMGNPSHPGHASMKEWARGQLYQGFDMRLVNHLLRGM</sequence>
<reference evidence="2 3" key="1">
    <citation type="submission" date="2019-07" db="EMBL/GenBank/DDBJ databases">
        <title>Whole genome shotgun sequence of Sporosarcina luteola NBRC 105378.</title>
        <authorList>
            <person name="Hosoyama A."/>
            <person name="Uohara A."/>
            <person name="Ohji S."/>
            <person name="Ichikawa N."/>
        </authorList>
    </citation>
    <scope>NUCLEOTIDE SEQUENCE [LARGE SCALE GENOMIC DNA]</scope>
    <source>
        <strain evidence="2 3">NBRC 105378</strain>
    </source>
</reference>
<dbReference type="PANTHER" id="PTHR41878:SF1">
    <property type="entry name" value="TNPR PROTEIN"/>
    <property type="match status" value="1"/>
</dbReference>